<evidence type="ECO:0000256" key="1">
    <source>
        <dbReference type="SAM" id="Phobius"/>
    </source>
</evidence>
<sequence>MIRWVAVIFIGLLVFSALFPGLMRLGVGRVPGDVRFKLFGLMLCLPFGSTIVWSAVAFLVAEIVHRTCLFC</sequence>
<evidence type="ECO:0000313" key="3">
    <source>
        <dbReference type="Proteomes" id="UP001225596"/>
    </source>
</evidence>
<feature type="transmembrane region" description="Helical" evidence="1">
    <location>
        <begin position="6"/>
        <end position="27"/>
    </location>
</feature>
<evidence type="ECO:0000313" key="2">
    <source>
        <dbReference type="EMBL" id="MDQ9170932.1"/>
    </source>
</evidence>
<comment type="caution">
    <text evidence="2">The sequence shown here is derived from an EMBL/GenBank/DDBJ whole genome shotgun (WGS) entry which is preliminary data.</text>
</comment>
<protein>
    <submittedName>
        <fullName evidence="2">DUF2905 family protein</fullName>
    </submittedName>
</protein>
<keyword evidence="1" id="KW-0472">Membrane</keyword>
<name>A0ABU1BPR5_9BURK</name>
<feature type="transmembrane region" description="Helical" evidence="1">
    <location>
        <begin position="39"/>
        <end position="61"/>
    </location>
</feature>
<reference evidence="2 3" key="1">
    <citation type="submission" date="2023-08" db="EMBL/GenBank/DDBJ databases">
        <title>Oxalobacteraceae gen .nov., isolated from river sludge outside the plant.</title>
        <authorList>
            <person name="Zhao S.Y."/>
        </authorList>
    </citation>
    <scope>NUCLEOTIDE SEQUENCE [LARGE SCALE GENOMIC DNA]</scope>
    <source>
        <strain evidence="2 3">R-40</strain>
    </source>
</reference>
<dbReference type="InterPro" id="IPR021320">
    <property type="entry name" value="DUF2905"/>
</dbReference>
<accession>A0ABU1BPR5</accession>
<keyword evidence="1" id="KW-1133">Transmembrane helix</keyword>
<dbReference type="Pfam" id="PF11146">
    <property type="entry name" value="DUF2905"/>
    <property type="match status" value="1"/>
</dbReference>
<organism evidence="2 3">
    <name type="scientific">Keguizhuia sedimenti</name>
    <dbReference type="NCBI Taxonomy" id="3064264"/>
    <lineage>
        <taxon>Bacteria</taxon>
        <taxon>Pseudomonadati</taxon>
        <taxon>Pseudomonadota</taxon>
        <taxon>Betaproteobacteria</taxon>
        <taxon>Burkholderiales</taxon>
        <taxon>Oxalobacteraceae</taxon>
        <taxon>Keguizhuia</taxon>
    </lineage>
</organism>
<keyword evidence="3" id="KW-1185">Reference proteome</keyword>
<dbReference type="EMBL" id="JAUYVH010000006">
    <property type="protein sequence ID" value="MDQ9170932.1"/>
    <property type="molecule type" value="Genomic_DNA"/>
</dbReference>
<dbReference type="Proteomes" id="UP001225596">
    <property type="component" value="Unassembled WGS sequence"/>
</dbReference>
<keyword evidence="1" id="KW-0812">Transmembrane</keyword>
<dbReference type="RefSeq" id="WP_338436869.1">
    <property type="nucleotide sequence ID" value="NZ_JAUYVH010000006.1"/>
</dbReference>
<gene>
    <name evidence="2" type="ORF">Q8A64_10970</name>
</gene>
<proteinExistence type="predicted"/>